<name>A0AAV2S879_MEGNR</name>
<organism evidence="2 3">
    <name type="scientific">Meganyctiphanes norvegica</name>
    <name type="common">Northern krill</name>
    <name type="synonym">Thysanopoda norvegica</name>
    <dbReference type="NCBI Taxonomy" id="48144"/>
    <lineage>
        <taxon>Eukaryota</taxon>
        <taxon>Metazoa</taxon>
        <taxon>Ecdysozoa</taxon>
        <taxon>Arthropoda</taxon>
        <taxon>Crustacea</taxon>
        <taxon>Multicrustacea</taxon>
        <taxon>Malacostraca</taxon>
        <taxon>Eumalacostraca</taxon>
        <taxon>Eucarida</taxon>
        <taxon>Euphausiacea</taxon>
        <taxon>Euphausiidae</taxon>
        <taxon>Meganyctiphanes</taxon>
    </lineage>
</organism>
<evidence type="ECO:0000313" key="3">
    <source>
        <dbReference type="Proteomes" id="UP001497623"/>
    </source>
</evidence>
<gene>
    <name evidence="2" type="ORF">MNOR_LOCUS34277</name>
</gene>
<protein>
    <submittedName>
        <fullName evidence="2">Uncharacterized protein</fullName>
    </submittedName>
</protein>
<feature type="region of interest" description="Disordered" evidence="1">
    <location>
        <begin position="100"/>
        <end position="152"/>
    </location>
</feature>
<feature type="non-terminal residue" evidence="2">
    <location>
        <position position="168"/>
    </location>
</feature>
<proteinExistence type="predicted"/>
<keyword evidence="3" id="KW-1185">Reference proteome</keyword>
<dbReference type="EMBL" id="CAXKWB010052234">
    <property type="protein sequence ID" value="CAL4172522.1"/>
    <property type="molecule type" value="Genomic_DNA"/>
</dbReference>
<accession>A0AAV2S879</accession>
<sequence>MSTSLIVLRFETTDDSSSLKHIEYKSPKIFKNQQGIGREASPSDFPYLKSDRLLSIHRGSRVPAKLCITTLEEHHIIELLTSENKDYYAESLFCMELQPADGNEASGETTRRCSSKESTPGAGSSKEGTPGPSEDGSRRGRSHKDRISFVSGNPMVEVTHGILHLLKK</sequence>
<reference evidence="2 3" key="1">
    <citation type="submission" date="2024-05" db="EMBL/GenBank/DDBJ databases">
        <authorList>
            <person name="Wallberg A."/>
        </authorList>
    </citation>
    <scope>NUCLEOTIDE SEQUENCE [LARGE SCALE GENOMIC DNA]</scope>
</reference>
<dbReference type="AlphaFoldDB" id="A0AAV2S879"/>
<comment type="caution">
    <text evidence="2">The sequence shown here is derived from an EMBL/GenBank/DDBJ whole genome shotgun (WGS) entry which is preliminary data.</text>
</comment>
<evidence type="ECO:0000256" key="1">
    <source>
        <dbReference type="SAM" id="MobiDB-lite"/>
    </source>
</evidence>
<dbReference type="Proteomes" id="UP001497623">
    <property type="component" value="Unassembled WGS sequence"/>
</dbReference>
<evidence type="ECO:0000313" key="2">
    <source>
        <dbReference type="EMBL" id="CAL4172522.1"/>
    </source>
</evidence>